<gene>
    <name evidence="3" type="ordered locus">Olsu_1290</name>
</gene>
<dbReference type="OrthoDB" id="5420347at2"/>
<dbReference type="Gene3D" id="3.30.470.20">
    <property type="entry name" value="ATP-grasp fold, B domain"/>
    <property type="match status" value="1"/>
</dbReference>
<dbReference type="RefSeq" id="WP_013252148.1">
    <property type="nucleotide sequence ID" value="NC_014363.1"/>
</dbReference>
<organism evidence="3 4">
    <name type="scientific">Olsenella uli (strain ATCC 49627 / DSM 7084 / CCUG 31166 / CIP 109912 / JCM 12494 / LMG 11480 / NCIMB 702895 / VPI D76D-27C)</name>
    <name type="common">Lactobacillus uli</name>
    <dbReference type="NCBI Taxonomy" id="633147"/>
    <lineage>
        <taxon>Bacteria</taxon>
        <taxon>Bacillati</taxon>
        <taxon>Actinomycetota</taxon>
        <taxon>Coriobacteriia</taxon>
        <taxon>Coriobacteriales</taxon>
        <taxon>Atopobiaceae</taxon>
        <taxon>Olsenella</taxon>
    </lineage>
</organism>
<dbReference type="Proteomes" id="UP000000333">
    <property type="component" value="Chromosome"/>
</dbReference>
<accession>E1QW93</accession>
<name>E1QW93_OLSUV</name>
<evidence type="ECO:0000259" key="2">
    <source>
        <dbReference type="PROSITE" id="PS50975"/>
    </source>
</evidence>
<feature type="domain" description="ATP-grasp" evidence="2">
    <location>
        <begin position="134"/>
        <end position="334"/>
    </location>
</feature>
<dbReference type="GeneID" id="78512701"/>
<dbReference type="KEGG" id="ols:Olsu_1290"/>
<keyword evidence="4" id="KW-1185">Reference proteome</keyword>
<dbReference type="InterPro" id="IPR013815">
    <property type="entry name" value="ATP_grasp_subdomain_1"/>
</dbReference>
<reference evidence="3 4" key="1">
    <citation type="journal article" date="2010" name="Stand. Genomic Sci.">
        <title>Complete genome sequence of Olsenella uli type strain (VPI D76D-27C).</title>
        <authorList>
            <person name="Goker M."/>
            <person name="Held B."/>
            <person name="Lucas S."/>
            <person name="Nolan M."/>
            <person name="Yasawong M."/>
            <person name="Glavina Del Rio T."/>
            <person name="Tice H."/>
            <person name="Cheng J.F."/>
            <person name="Bruce D."/>
            <person name="Detter J.C."/>
            <person name="Tapia R."/>
            <person name="Han C."/>
            <person name="Goodwin L."/>
            <person name="Pitluck S."/>
            <person name="Liolios K."/>
            <person name="Ivanova N."/>
            <person name="Mavromatis K."/>
            <person name="Mikhailova N."/>
            <person name="Pati A."/>
            <person name="Chen A."/>
            <person name="Palaniappan K."/>
            <person name="Land M."/>
            <person name="Hauser L."/>
            <person name="Chang Y.J."/>
            <person name="Jeffries C.D."/>
            <person name="Rohde M."/>
            <person name="Sikorski J."/>
            <person name="Pukall R."/>
            <person name="Woyke T."/>
            <person name="Bristow J."/>
            <person name="Eisen J.A."/>
            <person name="Markowitz V."/>
            <person name="Hugenholtz P."/>
            <person name="Kyrpides N.C."/>
            <person name="Klenk H.P."/>
            <person name="Lapidus A."/>
        </authorList>
    </citation>
    <scope>NUCLEOTIDE SEQUENCE [LARGE SCALE GENOMIC DNA]</scope>
    <source>
        <strain evidence="4">ATCC 49627 / DSM 7084 / CIP 109912 / JCM 12494 / NCIMB 702895 / VPI D76D-27C</strain>
    </source>
</reference>
<dbReference type="Gene3D" id="3.30.1490.20">
    <property type="entry name" value="ATP-grasp fold, A domain"/>
    <property type="match status" value="1"/>
</dbReference>
<evidence type="ECO:0000313" key="3">
    <source>
        <dbReference type="EMBL" id="ADK68396.1"/>
    </source>
</evidence>
<dbReference type="STRING" id="633147.Olsu_1290"/>
<sequence>MRPVVTDEKNLPNVLQPVILGADFCGYAYIRCFWEAYHVKPIELGADDIKSIARSRFVDFRVVPGIDREDVLMGYLTRLGAELVSAGKVPFLVGCGDFYARIVSKNKPVLEEWYYVPYIDFDLLDDITQKENFYRIADEVGIPYPKTRFLDCADPHAAVDDSGFSYPLVAKPSNSAAYHYAEIPDKKKVFFVQDRSELEGIFRSLQASSYDKSLIVQELIPGEDSQERILSIYTDANSDPVFMVGGRVVLQDHAPTAIGNPAVIIPETNRKVLEDACRFMRRVGYHGMANFDVKYDARDDSFKFFEINTRPGRSSLFPYLAGVNFAKVQVDDVLLGKRMEPVASDRPFAYVTVPPQVVRSCVSDPKVRRQVLDAFRDGTACFALHWDQDCLAQRFWASVNYYHQVQKFRKYYWSDEGSRASK</sequence>
<dbReference type="PROSITE" id="PS50975">
    <property type="entry name" value="ATP_GRASP"/>
    <property type="match status" value="1"/>
</dbReference>
<keyword evidence="1" id="KW-0547">Nucleotide-binding</keyword>
<dbReference type="EMBL" id="CP002106">
    <property type="protein sequence ID" value="ADK68396.1"/>
    <property type="molecule type" value="Genomic_DNA"/>
</dbReference>
<dbReference type="InterPro" id="IPR011761">
    <property type="entry name" value="ATP-grasp"/>
</dbReference>
<evidence type="ECO:0000256" key="1">
    <source>
        <dbReference type="PROSITE-ProRule" id="PRU00409"/>
    </source>
</evidence>
<dbReference type="GO" id="GO:0046872">
    <property type="term" value="F:metal ion binding"/>
    <property type="evidence" value="ECO:0007669"/>
    <property type="project" value="InterPro"/>
</dbReference>
<evidence type="ECO:0000313" key="4">
    <source>
        <dbReference type="Proteomes" id="UP000000333"/>
    </source>
</evidence>
<dbReference type="InterPro" id="IPR005479">
    <property type="entry name" value="CPAse_ATP-bd"/>
</dbReference>
<keyword evidence="1" id="KW-0067">ATP-binding</keyword>
<dbReference type="Pfam" id="PF02786">
    <property type="entry name" value="CPSase_L_D2"/>
    <property type="match status" value="1"/>
</dbReference>
<dbReference type="HOGENOM" id="CLU_054906_0_0_11"/>
<dbReference type="SUPFAM" id="SSF56059">
    <property type="entry name" value="Glutathione synthetase ATP-binding domain-like"/>
    <property type="match status" value="1"/>
</dbReference>
<protein>
    <submittedName>
        <fullName evidence="3">ATP-grasp protein-like protein</fullName>
    </submittedName>
</protein>
<dbReference type="eggNOG" id="COG3919">
    <property type="taxonomic scope" value="Bacteria"/>
</dbReference>
<proteinExistence type="predicted"/>
<dbReference type="AlphaFoldDB" id="E1QW93"/>
<dbReference type="GO" id="GO:0005524">
    <property type="term" value="F:ATP binding"/>
    <property type="evidence" value="ECO:0007669"/>
    <property type="project" value="UniProtKB-UniRule"/>
</dbReference>